<dbReference type="InterPro" id="IPR015943">
    <property type="entry name" value="WD40/YVTN_repeat-like_dom_sf"/>
</dbReference>
<dbReference type="InterPro" id="IPR051200">
    <property type="entry name" value="Host-pathogen_enzymatic-act"/>
</dbReference>
<dbReference type="Gene3D" id="2.130.10.10">
    <property type="entry name" value="YVTN repeat-like/Quinoprotein amine dehydrogenase"/>
    <property type="match status" value="2"/>
</dbReference>
<organism evidence="1">
    <name type="scientific">marine sediment metagenome</name>
    <dbReference type="NCBI Taxonomy" id="412755"/>
    <lineage>
        <taxon>unclassified sequences</taxon>
        <taxon>metagenomes</taxon>
        <taxon>ecological metagenomes</taxon>
    </lineage>
</organism>
<dbReference type="InterPro" id="IPR011048">
    <property type="entry name" value="Haem_d1_sf"/>
</dbReference>
<dbReference type="PROSITE" id="PS51257">
    <property type="entry name" value="PROKAR_LIPOPROTEIN"/>
    <property type="match status" value="1"/>
</dbReference>
<gene>
    <name evidence="1" type="ORF">LCGC14_0128820</name>
</gene>
<sequence>MKNYIIILLFAIVMVSCKENKKETDSTIVESKVMAQDIASPIINVGKGPDALFLNPNKSFLYVANVEDTLVSVIDTETDEVVKSINGIKYPWGFTRLAKSNLVAVSGYDKQLVIIDFTNHSIVNQKVFKTHLGGIASDKEGKYVYVIAIDDHKVLQLNSKTLKIVHTFSTGKGPDGIGISKDDSTLFVTNTEDGTISVINTLSNTQKIIETGGKPELIHYNKDHSLLFISNFLKNKIHIIDTEKREIVKEIENIKTPEEAVLSEDEKLLYVVSFDSGELNVYDASTLEKQSITYKTGNKPIGVMPLGNKLYVSNYGNNSISIIKK</sequence>
<dbReference type="EMBL" id="LAZR01000042">
    <property type="protein sequence ID" value="KKO00116.1"/>
    <property type="molecule type" value="Genomic_DNA"/>
</dbReference>
<dbReference type="PANTHER" id="PTHR47197">
    <property type="entry name" value="PROTEIN NIRF"/>
    <property type="match status" value="1"/>
</dbReference>
<reference evidence="1" key="1">
    <citation type="journal article" date="2015" name="Nature">
        <title>Complex archaea that bridge the gap between prokaryotes and eukaryotes.</title>
        <authorList>
            <person name="Spang A."/>
            <person name="Saw J.H."/>
            <person name="Jorgensen S.L."/>
            <person name="Zaremba-Niedzwiedzka K."/>
            <person name="Martijn J."/>
            <person name="Lind A.E."/>
            <person name="van Eijk R."/>
            <person name="Schleper C."/>
            <person name="Guy L."/>
            <person name="Ettema T.J."/>
        </authorList>
    </citation>
    <scope>NUCLEOTIDE SEQUENCE</scope>
</reference>
<dbReference type="InterPro" id="IPR011045">
    <property type="entry name" value="N2O_reductase_N"/>
</dbReference>
<dbReference type="InterPro" id="IPR011964">
    <property type="entry name" value="YVTN_b-propeller_repeat"/>
</dbReference>
<dbReference type="NCBIfam" id="TIGR02276">
    <property type="entry name" value="beta_rpt_yvtn"/>
    <property type="match status" value="1"/>
</dbReference>
<proteinExistence type="predicted"/>
<accession>A0A0F9V4E2</accession>
<name>A0A0F9V4E2_9ZZZZ</name>
<protein>
    <recommendedName>
        <fullName evidence="2">SMP-30/Gluconolactonase/LRE-like region domain-containing protein</fullName>
    </recommendedName>
</protein>
<dbReference type="PANTHER" id="PTHR47197:SF3">
    <property type="entry name" value="DIHYDRO-HEME D1 DEHYDROGENASE"/>
    <property type="match status" value="1"/>
</dbReference>
<evidence type="ECO:0008006" key="2">
    <source>
        <dbReference type="Google" id="ProtNLM"/>
    </source>
</evidence>
<dbReference type="AlphaFoldDB" id="A0A0F9V4E2"/>
<evidence type="ECO:0000313" key="1">
    <source>
        <dbReference type="EMBL" id="KKO00116.1"/>
    </source>
</evidence>
<dbReference type="SUPFAM" id="SSF51004">
    <property type="entry name" value="C-terminal (heme d1) domain of cytochrome cd1-nitrite reductase"/>
    <property type="match status" value="1"/>
</dbReference>
<comment type="caution">
    <text evidence="1">The sequence shown here is derived from an EMBL/GenBank/DDBJ whole genome shotgun (WGS) entry which is preliminary data.</text>
</comment>
<dbReference type="SUPFAM" id="SSF50974">
    <property type="entry name" value="Nitrous oxide reductase, N-terminal domain"/>
    <property type="match status" value="1"/>
</dbReference>